<evidence type="ECO:0000259" key="19">
    <source>
        <dbReference type="PROSITE" id="PS51296"/>
    </source>
</evidence>
<keyword evidence="4 17" id="KW-0812">Transmembrane</keyword>
<gene>
    <name evidence="20" type="ORF">BaRGS_00011770</name>
</gene>
<evidence type="ECO:0000256" key="4">
    <source>
        <dbReference type="ARBA" id="ARBA00022692"/>
    </source>
</evidence>
<keyword evidence="21" id="KW-1185">Reference proteome</keyword>
<evidence type="ECO:0000256" key="17">
    <source>
        <dbReference type="SAM" id="Phobius"/>
    </source>
</evidence>
<evidence type="ECO:0000256" key="18">
    <source>
        <dbReference type="SAM" id="SignalP"/>
    </source>
</evidence>
<dbReference type="Pfam" id="PF00355">
    <property type="entry name" value="Rieske"/>
    <property type="match status" value="1"/>
</dbReference>
<keyword evidence="7 17" id="KW-1133">Transmembrane helix</keyword>
<dbReference type="PANTHER" id="PTHR21266">
    <property type="entry name" value="IRON-SULFUR DOMAIN CONTAINING PROTEIN"/>
    <property type="match status" value="1"/>
</dbReference>
<keyword evidence="9" id="KW-0408">Iron</keyword>
<evidence type="ECO:0000256" key="9">
    <source>
        <dbReference type="ARBA" id="ARBA00023004"/>
    </source>
</evidence>
<dbReference type="EC" id="1.14.19.21" evidence="14"/>
<evidence type="ECO:0000313" key="20">
    <source>
        <dbReference type="EMBL" id="KAK7497034.1"/>
    </source>
</evidence>
<evidence type="ECO:0000256" key="15">
    <source>
        <dbReference type="ARBA" id="ARBA00047853"/>
    </source>
</evidence>
<keyword evidence="10" id="KW-0411">Iron-sulfur</keyword>
<dbReference type="InterPro" id="IPR036922">
    <property type="entry name" value="Rieske_2Fe-2S_sf"/>
</dbReference>
<dbReference type="Pfam" id="PF19298">
    <property type="entry name" value="KshA_C"/>
    <property type="match status" value="1"/>
</dbReference>
<comment type="pathway">
    <text evidence="12">Steroid hormone biosynthesis; dafachronic acid biosynthesis.</text>
</comment>
<evidence type="ECO:0000313" key="21">
    <source>
        <dbReference type="Proteomes" id="UP001519460"/>
    </source>
</evidence>
<comment type="subcellular location">
    <subcellularLocation>
        <location evidence="2">Membrane</location>
    </subcellularLocation>
</comment>
<comment type="cofactor">
    <cofactor evidence="1">
        <name>Fe cation</name>
        <dbReference type="ChEBI" id="CHEBI:24875"/>
    </cofactor>
</comment>
<evidence type="ECO:0000256" key="11">
    <source>
        <dbReference type="ARBA" id="ARBA00023136"/>
    </source>
</evidence>
<evidence type="ECO:0000256" key="10">
    <source>
        <dbReference type="ARBA" id="ARBA00023014"/>
    </source>
</evidence>
<evidence type="ECO:0000256" key="5">
    <source>
        <dbReference type="ARBA" id="ARBA00022714"/>
    </source>
</evidence>
<accession>A0ABD0LDG7</accession>
<dbReference type="PANTHER" id="PTHR21266:SF32">
    <property type="entry name" value="CHOLESTEROL 7-DESATURASE NVD"/>
    <property type="match status" value="1"/>
</dbReference>
<comment type="pathway">
    <text evidence="3">Hormone biosynthesis.</text>
</comment>
<dbReference type="AlphaFoldDB" id="A0ABD0LDG7"/>
<dbReference type="Gene3D" id="3.90.380.10">
    <property type="entry name" value="Naphthalene 1,2-dioxygenase Alpha Subunit, Chain A, domain 1"/>
    <property type="match status" value="1"/>
</dbReference>
<feature type="signal peptide" evidence="18">
    <location>
        <begin position="1"/>
        <end position="24"/>
    </location>
</feature>
<keyword evidence="5" id="KW-0001">2Fe-2S</keyword>
<comment type="catalytic activity">
    <reaction evidence="16">
        <text>cholesterol + NADPH + O2 + H(+) = 7-dehydrocholesterol + NADP(+) + 2 H2O</text>
        <dbReference type="Rhea" id="RHEA:45024"/>
        <dbReference type="ChEBI" id="CHEBI:15377"/>
        <dbReference type="ChEBI" id="CHEBI:15378"/>
        <dbReference type="ChEBI" id="CHEBI:15379"/>
        <dbReference type="ChEBI" id="CHEBI:16113"/>
        <dbReference type="ChEBI" id="CHEBI:17759"/>
        <dbReference type="ChEBI" id="CHEBI:57783"/>
        <dbReference type="ChEBI" id="CHEBI:58349"/>
        <dbReference type="EC" id="1.14.19.21"/>
    </reaction>
    <physiologicalReaction direction="left-to-right" evidence="16">
        <dbReference type="Rhea" id="RHEA:45025"/>
    </physiologicalReaction>
</comment>
<comment type="caution">
    <text evidence="20">The sequence shown here is derived from an EMBL/GenBank/DDBJ whole genome shotgun (WGS) entry which is preliminary data.</text>
</comment>
<evidence type="ECO:0000256" key="1">
    <source>
        <dbReference type="ARBA" id="ARBA00001962"/>
    </source>
</evidence>
<evidence type="ECO:0000256" key="13">
    <source>
        <dbReference type="ARBA" id="ARBA00025729"/>
    </source>
</evidence>
<dbReference type="InterPro" id="IPR045605">
    <property type="entry name" value="KshA-like_C"/>
</dbReference>
<keyword evidence="18" id="KW-0732">Signal</keyword>
<sequence>MAAVWSRRCLVSLCCFLLFIVVSASVTEKILQVPLFEVGELWLSAASTLYGRMVQIVTTVPDFSQWTTYVYFVVAAVAVYGAYFLFLKPLDRVRKLGDLGYIAEGSFTAKETANFVQKRRKVGNIPPVYPNGWFGIMESFCLKTGEAKTVSMLGLNLAVFRDEGGVAHALDAYCPHMGANLAAGGRVKGDCIECPFHAWRFRGEDGKCTHIPYSEKIPDIAKVKSWPVVEVNGWIYLWHHAEDVDPTWHLPEMEEITKGQWVYRGRTEHIINAHVEEIPENGADVSHLSQVHGCIIGAGIDLRHMWTKRWAFAQHNWTAAWEALPEPESHIGQLRLTHSISVFGVRLPFFDLSVTAQQIGPGVVYLQFESMFGRGVFVQSLTPVEPMMQKLVHNIYVTWTMPIPIAKFYMLGEVERDIMIWNNKQYEGRPLFVKSKEDSLISRHRRWYSQFYSENSPRFTFQKKSLEW</sequence>
<evidence type="ECO:0000256" key="8">
    <source>
        <dbReference type="ARBA" id="ARBA00023002"/>
    </source>
</evidence>
<protein>
    <recommendedName>
        <fullName evidence="14">cholesterol 7-desaturase</fullName>
        <ecNumber evidence="14">1.14.19.21</ecNumber>
    </recommendedName>
</protein>
<keyword evidence="6" id="KW-0479">Metal-binding</keyword>
<organism evidence="20 21">
    <name type="scientific">Batillaria attramentaria</name>
    <dbReference type="NCBI Taxonomy" id="370345"/>
    <lineage>
        <taxon>Eukaryota</taxon>
        <taxon>Metazoa</taxon>
        <taxon>Spiralia</taxon>
        <taxon>Lophotrochozoa</taxon>
        <taxon>Mollusca</taxon>
        <taxon>Gastropoda</taxon>
        <taxon>Caenogastropoda</taxon>
        <taxon>Sorbeoconcha</taxon>
        <taxon>Cerithioidea</taxon>
        <taxon>Batillariidae</taxon>
        <taxon>Batillaria</taxon>
    </lineage>
</organism>
<evidence type="ECO:0000256" key="3">
    <source>
        <dbReference type="ARBA" id="ARBA00004972"/>
    </source>
</evidence>
<keyword evidence="11 17" id="KW-0472">Membrane</keyword>
<dbReference type="GO" id="GO:0046872">
    <property type="term" value="F:metal ion binding"/>
    <property type="evidence" value="ECO:0007669"/>
    <property type="project" value="UniProtKB-KW"/>
</dbReference>
<name>A0ABD0LDG7_9CAEN</name>
<dbReference type="GO" id="GO:0051537">
    <property type="term" value="F:2 iron, 2 sulfur cluster binding"/>
    <property type="evidence" value="ECO:0007669"/>
    <property type="project" value="UniProtKB-KW"/>
</dbReference>
<dbReference type="GO" id="GO:0016020">
    <property type="term" value="C:membrane"/>
    <property type="evidence" value="ECO:0007669"/>
    <property type="project" value="UniProtKB-SubCell"/>
</dbReference>
<dbReference type="Proteomes" id="UP001519460">
    <property type="component" value="Unassembled WGS sequence"/>
</dbReference>
<dbReference type="PROSITE" id="PS51296">
    <property type="entry name" value="RIESKE"/>
    <property type="match status" value="1"/>
</dbReference>
<proteinExistence type="inferred from homology"/>
<dbReference type="SUPFAM" id="SSF50022">
    <property type="entry name" value="ISP domain"/>
    <property type="match status" value="1"/>
</dbReference>
<evidence type="ECO:0000256" key="7">
    <source>
        <dbReference type="ARBA" id="ARBA00022989"/>
    </source>
</evidence>
<evidence type="ECO:0000256" key="12">
    <source>
        <dbReference type="ARBA" id="ARBA00025712"/>
    </source>
</evidence>
<dbReference type="SUPFAM" id="SSF55961">
    <property type="entry name" value="Bet v1-like"/>
    <property type="match status" value="1"/>
</dbReference>
<evidence type="ECO:0000256" key="16">
    <source>
        <dbReference type="ARBA" id="ARBA00049548"/>
    </source>
</evidence>
<dbReference type="InterPro" id="IPR050584">
    <property type="entry name" value="Cholesterol_7-desaturase"/>
</dbReference>
<dbReference type="GO" id="GO:0170056">
    <property type="term" value="F:cholesterol 7-desaturase [NAD(P)H] activity"/>
    <property type="evidence" value="ECO:0007669"/>
    <property type="project" value="UniProtKB-EC"/>
</dbReference>
<comment type="similarity">
    <text evidence="13">Belongs to the cholesterol 7-desaturase family.</text>
</comment>
<reference evidence="20 21" key="1">
    <citation type="journal article" date="2023" name="Sci. Data">
        <title>Genome assembly of the Korean intertidal mud-creeper Batillaria attramentaria.</title>
        <authorList>
            <person name="Patra A.K."/>
            <person name="Ho P.T."/>
            <person name="Jun S."/>
            <person name="Lee S.J."/>
            <person name="Kim Y."/>
            <person name="Won Y.J."/>
        </authorList>
    </citation>
    <scope>NUCLEOTIDE SEQUENCE [LARGE SCALE GENOMIC DNA]</scope>
    <source>
        <strain evidence="20">Wonlab-2016</strain>
    </source>
</reference>
<keyword evidence="8" id="KW-0560">Oxidoreductase</keyword>
<feature type="domain" description="Rieske" evidence="19">
    <location>
        <begin position="133"/>
        <end position="237"/>
    </location>
</feature>
<dbReference type="Gene3D" id="2.102.10.10">
    <property type="entry name" value="Rieske [2Fe-2S] iron-sulphur domain"/>
    <property type="match status" value="1"/>
</dbReference>
<feature type="transmembrane region" description="Helical" evidence="17">
    <location>
        <begin position="69"/>
        <end position="87"/>
    </location>
</feature>
<dbReference type="EMBL" id="JACVVK020000062">
    <property type="protein sequence ID" value="KAK7497034.1"/>
    <property type="molecule type" value="Genomic_DNA"/>
</dbReference>
<evidence type="ECO:0000256" key="6">
    <source>
        <dbReference type="ARBA" id="ARBA00022723"/>
    </source>
</evidence>
<comment type="catalytic activity">
    <reaction evidence="15">
        <text>cholesterol + NADH + O2 + H(+) = 7-dehydrocholesterol + NAD(+) + 2 H2O</text>
        <dbReference type="Rhea" id="RHEA:51644"/>
        <dbReference type="ChEBI" id="CHEBI:15377"/>
        <dbReference type="ChEBI" id="CHEBI:15378"/>
        <dbReference type="ChEBI" id="CHEBI:15379"/>
        <dbReference type="ChEBI" id="CHEBI:16113"/>
        <dbReference type="ChEBI" id="CHEBI:17759"/>
        <dbReference type="ChEBI" id="CHEBI:57540"/>
        <dbReference type="ChEBI" id="CHEBI:57945"/>
        <dbReference type="EC" id="1.14.19.21"/>
    </reaction>
    <physiologicalReaction direction="left-to-right" evidence="15">
        <dbReference type="Rhea" id="RHEA:51645"/>
    </physiologicalReaction>
</comment>
<feature type="chain" id="PRO_5044767396" description="cholesterol 7-desaturase" evidence="18">
    <location>
        <begin position="25"/>
        <end position="468"/>
    </location>
</feature>
<dbReference type="InterPro" id="IPR017941">
    <property type="entry name" value="Rieske_2Fe-2S"/>
</dbReference>
<evidence type="ECO:0000256" key="2">
    <source>
        <dbReference type="ARBA" id="ARBA00004370"/>
    </source>
</evidence>
<evidence type="ECO:0000256" key="14">
    <source>
        <dbReference type="ARBA" id="ARBA00026095"/>
    </source>
</evidence>